<dbReference type="EMBL" id="JAPAAF010000028">
    <property type="protein sequence ID" value="MCW0484095.1"/>
    <property type="molecule type" value="Genomic_DNA"/>
</dbReference>
<dbReference type="Proteomes" id="UP001163821">
    <property type="component" value="Unassembled WGS sequence"/>
</dbReference>
<evidence type="ECO:0000313" key="2">
    <source>
        <dbReference type="Proteomes" id="UP001163821"/>
    </source>
</evidence>
<accession>A0AA41Y8Z5</accession>
<organism evidence="1 2">
    <name type="scientific">Gaoshiqia sediminis</name>
    <dbReference type="NCBI Taxonomy" id="2986998"/>
    <lineage>
        <taxon>Bacteria</taxon>
        <taxon>Pseudomonadati</taxon>
        <taxon>Bacteroidota</taxon>
        <taxon>Bacteroidia</taxon>
        <taxon>Marinilabiliales</taxon>
        <taxon>Prolixibacteraceae</taxon>
        <taxon>Gaoshiqia</taxon>
    </lineage>
</organism>
<name>A0AA41Y8Z5_9BACT</name>
<dbReference type="AlphaFoldDB" id="A0AA41Y8Z5"/>
<gene>
    <name evidence="1" type="ORF">N2K84_15235</name>
</gene>
<evidence type="ECO:0000313" key="1">
    <source>
        <dbReference type="EMBL" id="MCW0484095.1"/>
    </source>
</evidence>
<reference evidence="1" key="1">
    <citation type="submission" date="2022-10" db="EMBL/GenBank/DDBJ databases">
        <title>Gaoshiqiia sediminis gen. nov., sp. nov., isolated from coastal sediment.</title>
        <authorList>
            <person name="Yu W.X."/>
            <person name="Mu D.S."/>
            <person name="Du J.Z."/>
            <person name="Liang Y.Q."/>
        </authorList>
    </citation>
    <scope>NUCLEOTIDE SEQUENCE</scope>
    <source>
        <strain evidence="1">A06</strain>
    </source>
</reference>
<protein>
    <submittedName>
        <fullName evidence="1">Uncharacterized protein</fullName>
    </submittedName>
</protein>
<keyword evidence="2" id="KW-1185">Reference proteome</keyword>
<dbReference type="RefSeq" id="WP_282592687.1">
    <property type="nucleotide sequence ID" value="NZ_JAPAAF010000028.1"/>
</dbReference>
<sequence length="137" mass="15397">MEKLITPIPGIIDELKTMDEFLTITMSEDAEEAVARGNDLAAYIARSGKLLADAKYHLNKKMKDDVFAALERIARQNGATPTAINAIVKSICKEEQFLVDWSERTNRSATHQLEWCRTVISKAKEEMRLAGFRGNNP</sequence>
<comment type="caution">
    <text evidence="1">The sequence shown here is derived from an EMBL/GenBank/DDBJ whole genome shotgun (WGS) entry which is preliminary data.</text>
</comment>
<proteinExistence type="predicted"/>